<protein>
    <submittedName>
        <fullName evidence="1">Uncharacterized protein</fullName>
    </submittedName>
</protein>
<dbReference type="Proteomes" id="UP001165136">
    <property type="component" value="Unassembled WGS sequence"/>
</dbReference>
<accession>A0A9W6R0M5</accession>
<reference evidence="1" key="1">
    <citation type="submission" date="2023-03" db="EMBL/GenBank/DDBJ databases">
        <title>Amycolatopsis taiwanensis NBRC 103393.</title>
        <authorList>
            <person name="Ichikawa N."/>
            <person name="Sato H."/>
            <person name="Tonouchi N."/>
        </authorList>
    </citation>
    <scope>NUCLEOTIDE SEQUENCE</scope>
    <source>
        <strain evidence="1">NBRC 103393</strain>
    </source>
</reference>
<keyword evidence="2" id="KW-1185">Reference proteome</keyword>
<dbReference type="AlphaFoldDB" id="A0A9W6R0M5"/>
<evidence type="ECO:0000313" key="2">
    <source>
        <dbReference type="Proteomes" id="UP001165136"/>
    </source>
</evidence>
<name>A0A9W6R0M5_9PSEU</name>
<gene>
    <name evidence="1" type="ORF">Atai01_30550</name>
</gene>
<dbReference type="EMBL" id="BSTI01000006">
    <property type="protein sequence ID" value="GLY66436.1"/>
    <property type="molecule type" value="Genomic_DNA"/>
</dbReference>
<evidence type="ECO:0000313" key="1">
    <source>
        <dbReference type="EMBL" id="GLY66436.1"/>
    </source>
</evidence>
<organism evidence="1 2">
    <name type="scientific">Amycolatopsis taiwanensis</name>
    <dbReference type="NCBI Taxonomy" id="342230"/>
    <lineage>
        <taxon>Bacteria</taxon>
        <taxon>Bacillati</taxon>
        <taxon>Actinomycetota</taxon>
        <taxon>Actinomycetes</taxon>
        <taxon>Pseudonocardiales</taxon>
        <taxon>Pseudonocardiaceae</taxon>
        <taxon>Amycolatopsis</taxon>
    </lineage>
</organism>
<sequence>MNNAIEELEMQHAEVLPERAALCGHGGGLLGLDLDLDLDLDL</sequence>
<proteinExistence type="predicted"/>
<comment type="caution">
    <text evidence="1">The sequence shown here is derived from an EMBL/GenBank/DDBJ whole genome shotgun (WGS) entry which is preliminary data.</text>
</comment>
<dbReference type="RefSeq" id="WP_281174149.1">
    <property type="nucleotide sequence ID" value="NZ_BSTI01000006.1"/>
</dbReference>